<keyword evidence="10" id="KW-1185">Reference proteome</keyword>
<feature type="compositionally biased region" description="Polar residues" evidence="7">
    <location>
        <begin position="791"/>
        <end position="807"/>
    </location>
</feature>
<feature type="region of interest" description="Disordered" evidence="7">
    <location>
        <begin position="81"/>
        <end position="183"/>
    </location>
</feature>
<gene>
    <name evidence="9" type="ORF">C0Q70_08955</name>
</gene>
<feature type="compositionally biased region" description="Polar residues" evidence="7">
    <location>
        <begin position="140"/>
        <end position="156"/>
    </location>
</feature>
<dbReference type="PANTHER" id="PTHR24377">
    <property type="entry name" value="IP01015P-RELATED"/>
    <property type="match status" value="1"/>
</dbReference>
<dbReference type="GO" id="GO:0008270">
    <property type="term" value="F:zinc ion binding"/>
    <property type="evidence" value="ECO:0007669"/>
    <property type="project" value="UniProtKB-KW"/>
</dbReference>
<evidence type="ECO:0000256" key="3">
    <source>
        <dbReference type="ARBA" id="ARBA00022771"/>
    </source>
</evidence>
<dbReference type="SMART" id="SM00355">
    <property type="entry name" value="ZnF_C2H2"/>
    <property type="match status" value="3"/>
</dbReference>
<keyword evidence="1" id="KW-0479">Metal-binding</keyword>
<evidence type="ECO:0000256" key="1">
    <source>
        <dbReference type="ARBA" id="ARBA00022723"/>
    </source>
</evidence>
<feature type="region of interest" description="Disordered" evidence="7">
    <location>
        <begin position="966"/>
        <end position="988"/>
    </location>
</feature>
<accession>A0A2T7P8F7</accession>
<sequence length="1003" mass="109152">MDTNTAAKFISSLTKSLQSLIHGCLDFESDIELGGYIYLRVDNAQKVDYVLNEKMQKNAVNSLTFFSNSFHAVPLGLAPETKSYSDTTSGLKDQTQSPSHDNFLGLHKQKDLGVPRQSQSTSSAKIKHFKTSEIHDNHMNTDNNIQLSGNSKLTDVSSKRDGRQDLVGNTQANTHTSSSTEAQPQPLADFQTAFHSSGNVAMKMNQNQDCKSKQSRVSLHQQHDQKTGLLPESGEMEVVYIKAEEEDEVFSIPLHPPGSEAAADNLTVRGKPPWLSMGFRQPYFFPYTRLARSQSWDRGMAQHPLRPPHSSEESSLTCKICGKSYRSRQGLIFHERVKHQNVYNVHCPVCGKGFQQTTHMYGHMATHTNVKNFQCPTCGTKYAHKTSLQQHLRSSHACQLMATSHQDKDLPGQSQTAECLISSNNQTQTAPQALCKPQSHGQAQNVPGNSDSLIGNKGADKGPSETVSASDIQVQQEDKEGEGETSVSSLCADNSQSKDSSLPLLGSSQLPSSVQLQDTMSQGYIKINTSGCLPLDRVDNTLYMRTSEMDVDSSSKFIASLTKFLQSLCNGYVDFENGVELVGHIYLSVDTGKKIDYILHEKVCKNDENSVTFISNSFHAQPFDKTKSQTKQQVDTFKGKTRSDKVRDVDKEETVGRKDDDEDVVIVNATKGALENSDGASMGTRGRKRPASPSSEQQFQRPFRRNAEGSLSSPSSSAQQSGQSGSGVLGSNGLRRKAQPSATITSQEDQTDSFSSSDLKLEHMTTDELLSLASQVSDSSCSASIIPPATGSGSRSTGGEPSNQQVWVKQEAPDDDDSCLASGSGDSAHGQSWPLGRDPQNDTNSGSGGLYPVMLHQNTAAFPGPGGPFPAGFPPLSGGPSSSQHPAFTQQSSSQAAANLFASPVPGTSQGGGAVDSAGSGNASGMLDKRTAAHNEEIKGGMPSTWARYREQLKNHPEKYEVMLQKARERSKRNRDARKRKWESAPKTHALLQEIKIFKEKQR</sequence>
<dbReference type="InterPro" id="IPR036236">
    <property type="entry name" value="Znf_C2H2_sf"/>
</dbReference>
<evidence type="ECO:0000256" key="7">
    <source>
        <dbReference type="SAM" id="MobiDB-lite"/>
    </source>
</evidence>
<feature type="compositionally biased region" description="Low complexity" evidence="7">
    <location>
        <begin position="773"/>
        <end position="784"/>
    </location>
</feature>
<comment type="caution">
    <text evidence="9">The sequence shown here is derived from an EMBL/GenBank/DDBJ whole genome shotgun (WGS) entry which is preliminary data.</text>
</comment>
<feature type="compositionally biased region" description="Low complexity" evidence="7">
    <location>
        <begin position="709"/>
        <end position="723"/>
    </location>
</feature>
<dbReference type="PROSITE" id="PS50157">
    <property type="entry name" value="ZINC_FINGER_C2H2_2"/>
    <property type="match status" value="3"/>
</dbReference>
<dbReference type="OrthoDB" id="6152405at2759"/>
<feature type="compositionally biased region" description="Basic residues" evidence="7">
    <location>
        <begin position="969"/>
        <end position="981"/>
    </location>
</feature>
<evidence type="ECO:0000313" key="9">
    <source>
        <dbReference type="EMBL" id="PVD29699.1"/>
    </source>
</evidence>
<feature type="compositionally biased region" description="Polar residues" evidence="7">
    <location>
        <begin position="485"/>
        <end position="499"/>
    </location>
</feature>
<keyword evidence="3 6" id="KW-0863">Zinc-finger</keyword>
<dbReference type="SUPFAM" id="SSF57667">
    <property type="entry name" value="beta-beta-alpha zinc fingers"/>
    <property type="match status" value="2"/>
</dbReference>
<feature type="region of interest" description="Disordered" evidence="7">
    <location>
        <begin position="624"/>
        <end position="760"/>
    </location>
</feature>
<feature type="compositionally biased region" description="Polar residues" evidence="7">
    <location>
        <begin position="465"/>
        <end position="475"/>
    </location>
</feature>
<dbReference type="Pfam" id="PF00096">
    <property type="entry name" value="zf-C2H2"/>
    <property type="match status" value="1"/>
</dbReference>
<organism evidence="9 10">
    <name type="scientific">Pomacea canaliculata</name>
    <name type="common">Golden apple snail</name>
    <dbReference type="NCBI Taxonomy" id="400727"/>
    <lineage>
        <taxon>Eukaryota</taxon>
        <taxon>Metazoa</taxon>
        <taxon>Spiralia</taxon>
        <taxon>Lophotrochozoa</taxon>
        <taxon>Mollusca</taxon>
        <taxon>Gastropoda</taxon>
        <taxon>Caenogastropoda</taxon>
        <taxon>Architaenioglossa</taxon>
        <taxon>Ampullarioidea</taxon>
        <taxon>Ampullariidae</taxon>
        <taxon>Pomacea</taxon>
    </lineage>
</organism>
<proteinExistence type="predicted"/>
<feature type="region of interest" description="Disordered" evidence="7">
    <location>
        <begin position="773"/>
        <end position="939"/>
    </location>
</feature>
<protein>
    <recommendedName>
        <fullName evidence="8">C2H2-type domain-containing protein</fullName>
    </recommendedName>
</protein>
<feature type="compositionally biased region" description="Low complexity" evidence="7">
    <location>
        <begin position="874"/>
        <end position="883"/>
    </location>
</feature>
<dbReference type="InterPro" id="IPR050826">
    <property type="entry name" value="Krueppel_C2H2_ZnFinger"/>
</dbReference>
<dbReference type="Proteomes" id="UP000245119">
    <property type="component" value="Linkage Group LG5"/>
</dbReference>
<feature type="compositionally biased region" description="Basic and acidic residues" evidence="7">
    <location>
        <begin position="637"/>
        <end position="659"/>
    </location>
</feature>
<reference evidence="9 10" key="1">
    <citation type="submission" date="2018-04" db="EMBL/GenBank/DDBJ databases">
        <title>The genome of golden apple snail Pomacea canaliculata provides insight into stress tolerance and invasive adaptation.</title>
        <authorList>
            <person name="Liu C."/>
            <person name="Liu B."/>
            <person name="Ren Y."/>
            <person name="Zhang Y."/>
            <person name="Wang H."/>
            <person name="Li S."/>
            <person name="Jiang F."/>
            <person name="Yin L."/>
            <person name="Zhang G."/>
            <person name="Qian W."/>
            <person name="Fan W."/>
        </authorList>
    </citation>
    <scope>NUCLEOTIDE SEQUENCE [LARGE SCALE GENOMIC DNA]</scope>
    <source>
        <strain evidence="9">SZHN2017</strain>
        <tissue evidence="9">Muscle</tissue>
    </source>
</reference>
<feature type="domain" description="C2H2-type" evidence="8">
    <location>
        <begin position="345"/>
        <end position="372"/>
    </location>
</feature>
<feature type="compositionally biased region" description="Polar residues" evidence="7">
    <location>
        <begin position="439"/>
        <end position="453"/>
    </location>
</feature>
<evidence type="ECO:0000259" key="8">
    <source>
        <dbReference type="PROSITE" id="PS50157"/>
    </source>
</evidence>
<dbReference type="AlphaFoldDB" id="A0A2T7P8F7"/>
<keyword evidence="4" id="KW-0862">Zinc</keyword>
<dbReference type="PROSITE" id="PS00028">
    <property type="entry name" value="ZINC_FINGER_C2H2_1"/>
    <property type="match status" value="2"/>
</dbReference>
<evidence type="ECO:0000256" key="5">
    <source>
        <dbReference type="ARBA" id="ARBA00023242"/>
    </source>
</evidence>
<feature type="compositionally biased region" description="Polar residues" evidence="7">
    <location>
        <begin position="167"/>
        <end position="183"/>
    </location>
</feature>
<evidence type="ECO:0000256" key="6">
    <source>
        <dbReference type="PROSITE-ProRule" id="PRU00042"/>
    </source>
</evidence>
<evidence type="ECO:0000313" key="10">
    <source>
        <dbReference type="Proteomes" id="UP000245119"/>
    </source>
</evidence>
<dbReference type="EMBL" id="PZQS01000005">
    <property type="protein sequence ID" value="PVD29699.1"/>
    <property type="molecule type" value="Genomic_DNA"/>
</dbReference>
<evidence type="ECO:0000256" key="2">
    <source>
        <dbReference type="ARBA" id="ARBA00022737"/>
    </source>
</evidence>
<dbReference type="Gene3D" id="3.30.160.60">
    <property type="entry name" value="Classic Zinc Finger"/>
    <property type="match status" value="2"/>
</dbReference>
<feature type="domain" description="C2H2-type" evidence="8">
    <location>
        <begin position="373"/>
        <end position="397"/>
    </location>
</feature>
<feature type="domain" description="C2H2-type" evidence="8">
    <location>
        <begin position="316"/>
        <end position="339"/>
    </location>
</feature>
<feature type="compositionally biased region" description="Polar residues" evidence="7">
    <location>
        <begin position="82"/>
        <end position="100"/>
    </location>
</feature>
<feature type="compositionally biased region" description="Basic and acidic residues" evidence="7">
    <location>
        <begin position="927"/>
        <end position="939"/>
    </location>
</feature>
<feature type="compositionally biased region" description="Polar residues" evidence="7">
    <location>
        <begin position="740"/>
        <end position="758"/>
    </location>
</feature>
<feature type="region of interest" description="Disordered" evidence="7">
    <location>
        <begin position="430"/>
        <end position="506"/>
    </location>
</feature>
<name>A0A2T7P8F7_POMCA</name>
<keyword evidence="2" id="KW-0677">Repeat</keyword>
<feature type="compositionally biased region" description="Basic and acidic residues" evidence="7">
    <location>
        <begin position="130"/>
        <end position="139"/>
    </location>
</feature>
<evidence type="ECO:0000256" key="4">
    <source>
        <dbReference type="ARBA" id="ARBA00022833"/>
    </source>
</evidence>
<keyword evidence="5" id="KW-0539">Nucleus</keyword>
<dbReference type="InterPro" id="IPR013087">
    <property type="entry name" value="Znf_C2H2_type"/>
</dbReference>